<proteinExistence type="predicted"/>
<evidence type="ECO:0000313" key="1">
    <source>
        <dbReference type="EMBL" id="TFK77236.1"/>
    </source>
</evidence>
<reference evidence="1 2" key="1">
    <citation type="journal article" date="2019" name="Nat. Ecol. Evol.">
        <title>Megaphylogeny resolves global patterns of mushroom evolution.</title>
        <authorList>
            <person name="Varga T."/>
            <person name="Krizsan K."/>
            <person name="Foldi C."/>
            <person name="Dima B."/>
            <person name="Sanchez-Garcia M."/>
            <person name="Sanchez-Ramirez S."/>
            <person name="Szollosi G.J."/>
            <person name="Szarkandi J.G."/>
            <person name="Papp V."/>
            <person name="Albert L."/>
            <person name="Andreopoulos W."/>
            <person name="Angelini C."/>
            <person name="Antonin V."/>
            <person name="Barry K.W."/>
            <person name="Bougher N.L."/>
            <person name="Buchanan P."/>
            <person name="Buyck B."/>
            <person name="Bense V."/>
            <person name="Catcheside P."/>
            <person name="Chovatia M."/>
            <person name="Cooper J."/>
            <person name="Damon W."/>
            <person name="Desjardin D."/>
            <person name="Finy P."/>
            <person name="Geml J."/>
            <person name="Haridas S."/>
            <person name="Hughes K."/>
            <person name="Justo A."/>
            <person name="Karasinski D."/>
            <person name="Kautmanova I."/>
            <person name="Kiss B."/>
            <person name="Kocsube S."/>
            <person name="Kotiranta H."/>
            <person name="LaButti K.M."/>
            <person name="Lechner B.E."/>
            <person name="Liimatainen K."/>
            <person name="Lipzen A."/>
            <person name="Lukacs Z."/>
            <person name="Mihaltcheva S."/>
            <person name="Morgado L.N."/>
            <person name="Niskanen T."/>
            <person name="Noordeloos M.E."/>
            <person name="Ohm R.A."/>
            <person name="Ortiz-Santana B."/>
            <person name="Ovrebo C."/>
            <person name="Racz N."/>
            <person name="Riley R."/>
            <person name="Savchenko A."/>
            <person name="Shiryaev A."/>
            <person name="Soop K."/>
            <person name="Spirin V."/>
            <person name="Szebenyi C."/>
            <person name="Tomsovsky M."/>
            <person name="Tulloss R.E."/>
            <person name="Uehling J."/>
            <person name="Grigoriev I.V."/>
            <person name="Vagvolgyi C."/>
            <person name="Papp T."/>
            <person name="Martin F.M."/>
            <person name="Miettinen O."/>
            <person name="Hibbett D.S."/>
            <person name="Nagy L.G."/>
        </authorList>
    </citation>
    <scope>NUCLEOTIDE SEQUENCE [LARGE SCALE GENOMIC DNA]</scope>
    <source>
        <strain evidence="1 2">NL-1719</strain>
    </source>
</reference>
<evidence type="ECO:0000313" key="2">
    <source>
        <dbReference type="Proteomes" id="UP000308600"/>
    </source>
</evidence>
<dbReference type="Proteomes" id="UP000308600">
    <property type="component" value="Unassembled WGS sequence"/>
</dbReference>
<organism evidence="1 2">
    <name type="scientific">Pluteus cervinus</name>
    <dbReference type="NCBI Taxonomy" id="181527"/>
    <lineage>
        <taxon>Eukaryota</taxon>
        <taxon>Fungi</taxon>
        <taxon>Dikarya</taxon>
        <taxon>Basidiomycota</taxon>
        <taxon>Agaricomycotina</taxon>
        <taxon>Agaricomycetes</taxon>
        <taxon>Agaricomycetidae</taxon>
        <taxon>Agaricales</taxon>
        <taxon>Pluteineae</taxon>
        <taxon>Pluteaceae</taxon>
        <taxon>Pluteus</taxon>
    </lineage>
</organism>
<keyword evidence="2" id="KW-1185">Reference proteome</keyword>
<sequence length="217" mass="24526">MKGRRRQHKPQDNRWTQPASGTNPSAWDTPDENPPLTAEELKVRESQLRVDMVQDMVPFWIRGVEAAERGDELKMETFLDEWQTRMDTWMNGENSWGTANDDNGWGTSWDIGGHDGWDWGGPVNNGWGEDALGWGGAPPEQRGLQAERKDAWSVSGDSSALVEDVAKERGLSPAEKKRMYSFYKLPTDDKVQKINEVIAALRTSTKLDAMTHHDIES</sequence>
<gene>
    <name evidence="1" type="ORF">BDN72DRAFT_33722</name>
</gene>
<dbReference type="EMBL" id="ML208259">
    <property type="protein sequence ID" value="TFK77236.1"/>
    <property type="molecule type" value="Genomic_DNA"/>
</dbReference>
<protein>
    <submittedName>
        <fullName evidence="1">Uncharacterized protein</fullName>
    </submittedName>
</protein>
<name>A0ACD3BHU1_9AGAR</name>
<accession>A0ACD3BHU1</accession>